<dbReference type="SUPFAM" id="SSF54060">
    <property type="entry name" value="His-Me finger endonucleases"/>
    <property type="match status" value="1"/>
</dbReference>
<protein>
    <recommendedName>
        <fullName evidence="1">HNH nuclease domain-containing protein</fullName>
    </recommendedName>
</protein>
<name>U1LMD3_9MICO</name>
<evidence type="ECO:0000259" key="1">
    <source>
        <dbReference type="Pfam" id="PF13392"/>
    </source>
</evidence>
<evidence type="ECO:0000313" key="2">
    <source>
        <dbReference type="EMBL" id="ERG63489.1"/>
    </source>
</evidence>
<dbReference type="Proteomes" id="UP000016462">
    <property type="component" value="Unassembled WGS sequence"/>
</dbReference>
<dbReference type="InterPro" id="IPR003615">
    <property type="entry name" value="HNH_nuc"/>
</dbReference>
<organism evidence="2 3">
    <name type="scientific">Agrococcus pavilionensis RW1</name>
    <dbReference type="NCBI Taxonomy" id="1330458"/>
    <lineage>
        <taxon>Bacteria</taxon>
        <taxon>Bacillati</taxon>
        <taxon>Actinomycetota</taxon>
        <taxon>Actinomycetes</taxon>
        <taxon>Micrococcales</taxon>
        <taxon>Microbacteriaceae</taxon>
        <taxon>Agrococcus</taxon>
    </lineage>
</organism>
<proteinExistence type="predicted"/>
<dbReference type="AlphaFoldDB" id="U1LMD3"/>
<gene>
    <name evidence="2" type="ORF">L332_03340</name>
</gene>
<dbReference type="OrthoDB" id="3732358at2"/>
<dbReference type="Pfam" id="PF13392">
    <property type="entry name" value="HNH_3"/>
    <property type="match status" value="1"/>
</dbReference>
<accession>U1LMD3</accession>
<dbReference type="EMBL" id="ASHR01000031">
    <property type="protein sequence ID" value="ERG63489.1"/>
    <property type="molecule type" value="Genomic_DNA"/>
</dbReference>
<reference evidence="2 3" key="1">
    <citation type="journal article" date="2013" name="Genome Announc.">
        <title>First draft genome sequence from a member of the genus agrococcus, isolated from modern microbialites.</title>
        <authorList>
            <person name="White R.A.III."/>
            <person name="Grassa C.J."/>
            <person name="Suttle C.A."/>
        </authorList>
    </citation>
    <scope>NUCLEOTIDE SEQUENCE [LARGE SCALE GENOMIC DNA]</scope>
    <source>
        <strain evidence="2 3">RW1</strain>
    </source>
</reference>
<evidence type="ECO:0000313" key="3">
    <source>
        <dbReference type="Proteomes" id="UP000016462"/>
    </source>
</evidence>
<dbReference type="RefSeq" id="WP_021011234.1">
    <property type="nucleotide sequence ID" value="NZ_ASHR01000031.1"/>
</dbReference>
<keyword evidence="3" id="KW-1185">Reference proteome</keyword>
<feature type="domain" description="HNH nuclease" evidence="1">
    <location>
        <begin position="44"/>
        <end position="92"/>
    </location>
</feature>
<dbReference type="InterPro" id="IPR044925">
    <property type="entry name" value="His-Me_finger_sf"/>
</dbReference>
<sequence>MNVSDLPDSMPEKVAVVGDCWLWQGAIQSRGYGSVTDGRGSSVLAHRRAYEALVGPIPAGLTLDHVAARGCTSKRCVNPAHLEPVTAGENQRRGLRAKTHCVHGHPLSGANLVVRDRGTHKERSCRICRAAASRRYRERVA</sequence>
<comment type="caution">
    <text evidence="2">The sequence shown here is derived from an EMBL/GenBank/DDBJ whole genome shotgun (WGS) entry which is preliminary data.</text>
</comment>